<keyword evidence="1" id="KW-0812">Transmembrane</keyword>
<feature type="transmembrane region" description="Helical" evidence="1">
    <location>
        <begin position="40"/>
        <end position="58"/>
    </location>
</feature>
<dbReference type="AlphaFoldDB" id="A0A645FPA7"/>
<keyword evidence="1" id="KW-0472">Membrane</keyword>
<gene>
    <name evidence="2" type="ORF">SDC9_163603</name>
</gene>
<name>A0A645FPA7_9ZZZZ</name>
<accession>A0A645FPA7</accession>
<sequence length="63" mass="7185">MKINAIALIISTVVGILSTRILFTFHDNMLGKSALFDTDMYVILLIGALIQYLVYYYLKKVIK</sequence>
<organism evidence="2">
    <name type="scientific">bioreactor metagenome</name>
    <dbReference type="NCBI Taxonomy" id="1076179"/>
    <lineage>
        <taxon>unclassified sequences</taxon>
        <taxon>metagenomes</taxon>
        <taxon>ecological metagenomes</taxon>
    </lineage>
</organism>
<comment type="caution">
    <text evidence="2">The sequence shown here is derived from an EMBL/GenBank/DDBJ whole genome shotgun (WGS) entry which is preliminary data.</text>
</comment>
<dbReference type="EMBL" id="VSSQ01063186">
    <property type="protein sequence ID" value="MPN16265.1"/>
    <property type="molecule type" value="Genomic_DNA"/>
</dbReference>
<proteinExistence type="predicted"/>
<keyword evidence="1" id="KW-1133">Transmembrane helix</keyword>
<feature type="transmembrane region" description="Helical" evidence="1">
    <location>
        <begin position="5"/>
        <end position="25"/>
    </location>
</feature>
<evidence type="ECO:0000313" key="2">
    <source>
        <dbReference type="EMBL" id="MPN16265.1"/>
    </source>
</evidence>
<protein>
    <submittedName>
        <fullName evidence="2">Uncharacterized protein</fullName>
    </submittedName>
</protein>
<reference evidence="2" key="1">
    <citation type="submission" date="2019-08" db="EMBL/GenBank/DDBJ databases">
        <authorList>
            <person name="Kucharzyk K."/>
            <person name="Murdoch R.W."/>
            <person name="Higgins S."/>
            <person name="Loffler F."/>
        </authorList>
    </citation>
    <scope>NUCLEOTIDE SEQUENCE</scope>
</reference>
<evidence type="ECO:0000256" key="1">
    <source>
        <dbReference type="SAM" id="Phobius"/>
    </source>
</evidence>